<feature type="signal peptide" evidence="1">
    <location>
        <begin position="1"/>
        <end position="21"/>
    </location>
</feature>
<sequence>MKKILLNLILTVTLLTSTAFASDNSLSAVILEGTPGGYNVILRTDKVTAVKKSIQPDGALLLDLKNISTAINLDTKYINTRNVNNMVVENAGNNEVKIYIQAQNIEKADIIFDTPASAPVIVSDGLSKKQIGWIGAAFLLTCLMAGSFKKSVEKDEKLTLKNDLTEREIRMYRELKSDILVSAKIDSRLKEQRAMRNMANAENRTATIRTLQKLH</sequence>
<evidence type="ECO:0000313" key="2">
    <source>
        <dbReference type="EMBL" id="HIS82786.1"/>
    </source>
</evidence>
<proteinExistence type="predicted"/>
<dbReference type="EMBL" id="DVJO01000090">
    <property type="protein sequence ID" value="HIS82786.1"/>
    <property type="molecule type" value="Genomic_DNA"/>
</dbReference>
<reference evidence="2" key="2">
    <citation type="journal article" date="2021" name="PeerJ">
        <title>Extensive microbial diversity within the chicken gut microbiome revealed by metagenomics and culture.</title>
        <authorList>
            <person name="Gilroy R."/>
            <person name="Ravi A."/>
            <person name="Getino M."/>
            <person name="Pursley I."/>
            <person name="Horton D.L."/>
            <person name="Alikhan N.F."/>
            <person name="Baker D."/>
            <person name="Gharbi K."/>
            <person name="Hall N."/>
            <person name="Watson M."/>
            <person name="Adriaenssens E.M."/>
            <person name="Foster-Nyarko E."/>
            <person name="Jarju S."/>
            <person name="Secka A."/>
            <person name="Antonio M."/>
            <person name="Oren A."/>
            <person name="Chaudhuri R.R."/>
            <person name="La Ragione R."/>
            <person name="Hildebrand F."/>
            <person name="Pallen M.J."/>
        </authorList>
    </citation>
    <scope>NUCLEOTIDE SEQUENCE</scope>
    <source>
        <strain evidence="2">CHK152-2994</strain>
    </source>
</reference>
<protein>
    <submittedName>
        <fullName evidence="2">Uncharacterized protein</fullName>
    </submittedName>
</protein>
<feature type="chain" id="PRO_5038592945" evidence="1">
    <location>
        <begin position="22"/>
        <end position="215"/>
    </location>
</feature>
<reference evidence="2" key="1">
    <citation type="submission" date="2020-10" db="EMBL/GenBank/DDBJ databases">
        <authorList>
            <person name="Gilroy R."/>
        </authorList>
    </citation>
    <scope>NUCLEOTIDE SEQUENCE</scope>
    <source>
        <strain evidence="2">CHK152-2994</strain>
    </source>
</reference>
<organism evidence="2 3">
    <name type="scientific">Candidatus Scatenecus faecavium</name>
    <dbReference type="NCBI Taxonomy" id="2840915"/>
    <lineage>
        <taxon>Bacteria</taxon>
        <taxon>Candidatus Scatenecus</taxon>
    </lineage>
</organism>
<evidence type="ECO:0000313" key="3">
    <source>
        <dbReference type="Proteomes" id="UP000824139"/>
    </source>
</evidence>
<gene>
    <name evidence="2" type="ORF">IAD41_04185</name>
</gene>
<dbReference type="AlphaFoldDB" id="A0A9D1FWM8"/>
<evidence type="ECO:0000256" key="1">
    <source>
        <dbReference type="SAM" id="SignalP"/>
    </source>
</evidence>
<dbReference type="Proteomes" id="UP000824139">
    <property type="component" value="Unassembled WGS sequence"/>
</dbReference>
<comment type="caution">
    <text evidence="2">The sequence shown here is derived from an EMBL/GenBank/DDBJ whole genome shotgun (WGS) entry which is preliminary data.</text>
</comment>
<name>A0A9D1FWM8_9BACT</name>
<accession>A0A9D1FWM8</accession>
<keyword evidence="1" id="KW-0732">Signal</keyword>